<reference evidence="1 2" key="1">
    <citation type="submission" date="2018-06" db="EMBL/GenBank/DDBJ databases">
        <title>Draft Genome Sequence of a Novel Marine Bacterium Related to the Verrucomicrobia.</title>
        <authorList>
            <person name="Vosseberg J."/>
            <person name="Martijn J."/>
            <person name="Ettema T.J.G."/>
        </authorList>
    </citation>
    <scope>NUCLEOTIDE SEQUENCE [LARGE SCALE GENOMIC DNA]</scope>
    <source>
        <strain evidence="1">TARA_B100001123</strain>
    </source>
</reference>
<accession>A0A2Z4ARI2</accession>
<name>A0A2Z4ARI2_9BACT</name>
<evidence type="ECO:0000313" key="1">
    <source>
        <dbReference type="EMBL" id="AWT60642.1"/>
    </source>
</evidence>
<dbReference type="EMBL" id="CP029803">
    <property type="protein sequence ID" value="AWT60642.1"/>
    <property type="molecule type" value="Genomic_DNA"/>
</dbReference>
<protein>
    <submittedName>
        <fullName evidence="1">Uncharacterized protein</fullName>
    </submittedName>
</protein>
<organism evidence="1 2">
    <name type="scientific">Candidatus Moanibacter tarae</name>
    <dbReference type="NCBI Taxonomy" id="2200854"/>
    <lineage>
        <taxon>Bacteria</taxon>
        <taxon>Pseudomonadati</taxon>
        <taxon>Verrucomicrobiota</taxon>
        <taxon>Opitutia</taxon>
        <taxon>Puniceicoccales</taxon>
        <taxon>Puniceicoccales incertae sedis</taxon>
        <taxon>Candidatus Moanibacter</taxon>
    </lineage>
</organism>
<gene>
    <name evidence="1" type="ORF">DF168_01859</name>
</gene>
<dbReference type="AlphaFoldDB" id="A0A2Z4ARI2"/>
<evidence type="ECO:0000313" key="2">
    <source>
        <dbReference type="Proteomes" id="UP000247465"/>
    </source>
</evidence>
<sequence length="59" mass="6596">MPPDQGLVGLDTFRLQDSPCGGGRVYRLLDPLKAVELENDWLPVAFDFSVLNVFFSELP</sequence>
<dbReference type="Proteomes" id="UP000247465">
    <property type="component" value="Chromosome"/>
</dbReference>
<proteinExistence type="predicted"/>
<dbReference type="KEGG" id="mtar:DF168_01859"/>